<accession>A0A6J5Z8B3</accession>
<dbReference type="GO" id="GO:0016787">
    <property type="term" value="F:hydrolase activity"/>
    <property type="evidence" value="ECO:0007669"/>
    <property type="project" value="InterPro"/>
</dbReference>
<organism evidence="3">
    <name type="scientific">freshwater metagenome</name>
    <dbReference type="NCBI Taxonomy" id="449393"/>
    <lineage>
        <taxon>unclassified sequences</taxon>
        <taxon>metagenomes</taxon>
        <taxon>ecological metagenomes</taxon>
    </lineage>
</organism>
<reference evidence="3" key="1">
    <citation type="submission" date="2020-05" db="EMBL/GenBank/DDBJ databases">
        <authorList>
            <person name="Chiriac C."/>
            <person name="Salcher M."/>
            <person name="Ghai R."/>
            <person name="Kavagutti S V."/>
        </authorList>
    </citation>
    <scope>NUCLEOTIDE SEQUENCE</scope>
</reference>
<dbReference type="InterPro" id="IPR032465">
    <property type="entry name" value="ACMSD"/>
</dbReference>
<dbReference type="CDD" id="cd01292">
    <property type="entry name" value="metallo-dependent_hydrolases"/>
    <property type="match status" value="1"/>
</dbReference>
<dbReference type="SUPFAM" id="SSF51556">
    <property type="entry name" value="Metallo-dependent hydrolases"/>
    <property type="match status" value="1"/>
</dbReference>
<feature type="domain" description="Amidohydrolase-related" evidence="2">
    <location>
        <begin position="3"/>
        <end position="244"/>
    </location>
</feature>
<dbReference type="Gene3D" id="3.20.20.140">
    <property type="entry name" value="Metal-dependent hydrolases"/>
    <property type="match status" value="1"/>
</dbReference>
<dbReference type="EMBL" id="CAESAB010000018">
    <property type="protein sequence ID" value="CAB4336749.1"/>
    <property type="molecule type" value="Genomic_DNA"/>
</dbReference>
<dbReference type="GO" id="GO:0016831">
    <property type="term" value="F:carboxy-lyase activity"/>
    <property type="evidence" value="ECO:0007669"/>
    <property type="project" value="InterPro"/>
</dbReference>
<dbReference type="InterPro" id="IPR032466">
    <property type="entry name" value="Metal_Hydrolase"/>
</dbReference>
<sequence>MIIDVHTHFMTCECWGNEWSDNWEPVYGAPFPEVTPEKYDLAMKDVDVALVFGIRATAANVATSNEKIAKFCSETQTKTIGFMALDPSDDDVLEQMKDGVRLGLKGIKLYPVLAHFDPRDTKFDSFFEAAQKYELVLLWHVGATPSPHGDLSISHPLVIDDVARRFPALTQIMAHLGHPWQRETIAVLRKNRRVFADVSATWSRPFDGYHALVRAQEWSVVDKLLFGSDFPLWTPKVAMDGLYDISNLRAGTLPYVHKETIDQIINQDSLTMLKLSI</sequence>
<proteinExistence type="predicted"/>
<dbReference type="InterPro" id="IPR006680">
    <property type="entry name" value="Amidohydro-rel"/>
</dbReference>
<name>A0A6J5Z8B3_9ZZZZ</name>
<dbReference type="PANTHER" id="PTHR21240">
    <property type="entry name" value="2-AMINO-3-CARBOXYLMUCONATE-6-SEMIALDEHYDE DECARBOXYLASE"/>
    <property type="match status" value="1"/>
</dbReference>
<evidence type="ECO:0000256" key="1">
    <source>
        <dbReference type="ARBA" id="ARBA00023239"/>
    </source>
</evidence>
<dbReference type="Pfam" id="PF04909">
    <property type="entry name" value="Amidohydro_2"/>
    <property type="match status" value="1"/>
</dbReference>
<gene>
    <name evidence="3" type="ORF">UFOPK3820_00629</name>
</gene>
<dbReference type="AlphaFoldDB" id="A0A6J5Z8B3"/>
<evidence type="ECO:0000313" key="3">
    <source>
        <dbReference type="EMBL" id="CAB4336749.1"/>
    </source>
</evidence>
<protein>
    <submittedName>
        <fullName evidence="3">Unannotated protein</fullName>
    </submittedName>
</protein>
<keyword evidence="1" id="KW-0456">Lyase</keyword>
<evidence type="ECO:0000259" key="2">
    <source>
        <dbReference type="Pfam" id="PF04909"/>
    </source>
</evidence>